<name>A0A3B0UBS7_9ZZZZ</name>
<proteinExistence type="predicted"/>
<reference evidence="2" key="1">
    <citation type="submission" date="2018-06" db="EMBL/GenBank/DDBJ databases">
        <authorList>
            <person name="Zhirakovskaya E."/>
        </authorList>
    </citation>
    <scope>NUCLEOTIDE SEQUENCE</scope>
</reference>
<organism evidence="2">
    <name type="scientific">hydrothermal vent metagenome</name>
    <dbReference type="NCBI Taxonomy" id="652676"/>
    <lineage>
        <taxon>unclassified sequences</taxon>
        <taxon>metagenomes</taxon>
        <taxon>ecological metagenomes</taxon>
    </lineage>
</organism>
<evidence type="ECO:0000313" key="2">
    <source>
        <dbReference type="EMBL" id="VAW22049.1"/>
    </source>
</evidence>
<dbReference type="Gene3D" id="3.30.70.1060">
    <property type="entry name" value="Dimeric alpha+beta barrel"/>
    <property type="match status" value="1"/>
</dbReference>
<protein>
    <recommendedName>
        <fullName evidence="1">YCII-related domain-containing protein</fullName>
    </recommendedName>
</protein>
<dbReference type="InterPro" id="IPR005545">
    <property type="entry name" value="YCII"/>
</dbReference>
<dbReference type="EMBL" id="UOEO01000196">
    <property type="protein sequence ID" value="VAW22049.1"/>
    <property type="molecule type" value="Genomic_DNA"/>
</dbReference>
<dbReference type="Pfam" id="PF03795">
    <property type="entry name" value="YCII"/>
    <property type="match status" value="1"/>
</dbReference>
<dbReference type="SUPFAM" id="SSF54909">
    <property type="entry name" value="Dimeric alpha+beta barrel"/>
    <property type="match status" value="1"/>
</dbReference>
<dbReference type="InterPro" id="IPR011008">
    <property type="entry name" value="Dimeric_a/b-barrel"/>
</dbReference>
<accession>A0A3B0UBS7</accession>
<dbReference type="AlphaFoldDB" id="A0A3B0UBS7"/>
<sequence length="97" mass="10871">MTRWIAIITNNQEIGALREKHMKAHMGFLESHPEITMAGSTTANGAIASNGGVWVIKGVSYAQAVKICEDDPFFKVGMRQNINVFEYRVAPWFEELV</sequence>
<feature type="domain" description="YCII-related" evidence="1">
    <location>
        <begin position="4"/>
        <end position="86"/>
    </location>
</feature>
<evidence type="ECO:0000259" key="1">
    <source>
        <dbReference type="Pfam" id="PF03795"/>
    </source>
</evidence>
<gene>
    <name evidence="2" type="ORF">MNBD_ALPHA12-869</name>
</gene>